<dbReference type="InterPro" id="IPR029058">
    <property type="entry name" value="AB_hydrolase_fold"/>
</dbReference>
<comment type="caution">
    <text evidence="2">The sequence shown here is derived from an EMBL/GenBank/DDBJ whole genome shotgun (WGS) entry which is preliminary data.</text>
</comment>
<dbReference type="SUPFAM" id="SSF53474">
    <property type="entry name" value="alpha/beta-Hydrolases"/>
    <property type="match status" value="1"/>
</dbReference>
<organism evidence="2 3">
    <name type="scientific">Streptomyces smyrnaeus</name>
    <dbReference type="NCBI Taxonomy" id="1387713"/>
    <lineage>
        <taxon>Bacteria</taxon>
        <taxon>Bacillati</taxon>
        <taxon>Actinomycetota</taxon>
        <taxon>Actinomycetes</taxon>
        <taxon>Kitasatosporales</taxon>
        <taxon>Streptomycetaceae</taxon>
        <taxon>Streptomyces</taxon>
    </lineage>
</organism>
<dbReference type="Gene3D" id="3.40.50.1820">
    <property type="entry name" value="alpha/beta hydrolase"/>
    <property type="match status" value="1"/>
</dbReference>
<dbReference type="GeneID" id="96257731"/>
<dbReference type="RefSeq" id="WP_209209310.1">
    <property type="nucleotide sequence ID" value="NZ_JAFFZM010000002.1"/>
</dbReference>
<dbReference type="PANTHER" id="PTHR43798">
    <property type="entry name" value="MONOACYLGLYCEROL LIPASE"/>
    <property type="match status" value="1"/>
</dbReference>
<proteinExistence type="predicted"/>
<sequence>MTPCDRNPHVDGDTRATEDSTLRLEHGDIHVCQDGPRDAPALLLIHGTATSNRSWNALVPLLTTSHRVVRIDLPGHGRSAEPVGRGYEIPEQARTLGTALDRLRVEHAMVVGHSSGGYPATALAEQRPDLVTALALINTGPGMDAFIAPETTAFDPAQWPPTDDQIRRFASTGFREGFHVPQDLVDELRGMTYHSVAAAMQASIAYLNQQPLPERLATLGKPLQVIFGDQDHRWRPSSAADYRVVPKAQIELLPGSGHTPILEDPPRTAALLLAFAERHAAHAPEET</sequence>
<dbReference type="PRINTS" id="PR00111">
    <property type="entry name" value="ABHYDROLASE"/>
</dbReference>
<feature type="domain" description="AB hydrolase-1" evidence="1">
    <location>
        <begin position="42"/>
        <end position="270"/>
    </location>
</feature>
<protein>
    <submittedName>
        <fullName evidence="2">Alpha/beta fold hydrolase</fullName>
    </submittedName>
</protein>
<evidence type="ECO:0000259" key="1">
    <source>
        <dbReference type="Pfam" id="PF12697"/>
    </source>
</evidence>
<dbReference type="GO" id="GO:0016787">
    <property type="term" value="F:hydrolase activity"/>
    <property type="evidence" value="ECO:0007669"/>
    <property type="project" value="UniProtKB-KW"/>
</dbReference>
<evidence type="ECO:0000313" key="3">
    <source>
        <dbReference type="Proteomes" id="UP000721954"/>
    </source>
</evidence>
<accession>A0ABS3XQ74</accession>
<evidence type="ECO:0000313" key="2">
    <source>
        <dbReference type="EMBL" id="MBO8197455.1"/>
    </source>
</evidence>
<dbReference type="Proteomes" id="UP000721954">
    <property type="component" value="Unassembled WGS sequence"/>
</dbReference>
<gene>
    <name evidence="2" type="ORF">JW613_03875</name>
</gene>
<dbReference type="PANTHER" id="PTHR43798:SF5">
    <property type="entry name" value="MONOACYLGLYCEROL LIPASE ABHD6"/>
    <property type="match status" value="1"/>
</dbReference>
<dbReference type="InterPro" id="IPR000073">
    <property type="entry name" value="AB_hydrolase_1"/>
</dbReference>
<dbReference type="EMBL" id="JAFFZM010000002">
    <property type="protein sequence ID" value="MBO8197455.1"/>
    <property type="molecule type" value="Genomic_DNA"/>
</dbReference>
<keyword evidence="2" id="KW-0378">Hydrolase</keyword>
<name>A0ABS3XQ74_9ACTN</name>
<dbReference type="Pfam" id="PF12697">
    <property type="entry name" value="Abhydrolase_6"/>
    <property type="match status" value="1"/>
</dbReference>
<reference evidence="2 3" key="1">
    <citation type="submission" date="2021-02" db="EMBL/GenBank/DDBJ databases">
        <title>Streptomyces spirodelae sp. nov., isolated from duckweed.</title>
        <authorList>
            <person name="Saimee Y."/>
            <person name="Duangmal K."/>
        </authorList>
    </citation>
    <scope>NUCLEOTIDE SEQUENCE [LARGE SCALE GENOMIC DNA]</scope>
    <source>
        <strain evidence="2 3">DSM 42105</strain>
    </source>
</reference>
<dbReference type="InterPro" id="IPR050266">
    <property type="entry name" value="AB_hydrolase_sf"/>
</dbReference>
<keyword evidence="3" id="KW-1185">Reference proteome</keyword>